<organism evidence="1 2">
    <name type="scientific">Brassicogethes aeneus</name>
    <name type="common">Rape pollen beetle</name>
    <name type="synonym">Meligethes aeneus</name>
    <dbReference type="NCBI Taxonomy" id="1431903"/>
    <lineage>
        <taxon>Eukaryota</taxon>
        <taxon>Metazoa</taxon>
        <taxon>Ecdysozoa</taxon>
        <taxon>Arthropoda</taxon>
        <taxon>Hexapoda</taxon>
        <taxon>Insecta</taxon>
        <taxon>Pterygota</taxon>
        <taxon>Neoptera</taxon>
        <taxon>Endopterygota</taxon>
        <taxon>Coleoptera</taxon>
        <taxon>Polyphaga</taxon>
        <taxon>Cucujiformia</taxon>
        <taxon>Nitidulidae</taxon>
        <taxon>Meligethinae</taxon>
        <taxon>Brassicogethes</taxon>
    </lineage>
</organism>
<gene>
    <name evidence="1" type="ORF">MELIAE_LOCUS3706</name>
</gene>
<evidence type="ECO:0000313" key="2">
    <source>
        <dbReference type="Proteomes" id="UP001154078"/>
    </source>
</evidence>
<dbReference type="OrthoDB" id="6784398at2759"/>
<dbReference type="AlphaFoldDB" id="A0A9P0FFF8"/>
<keyword evidence="2" id="KW-1185">Reference proteome</keyword>
<protein>
    <recommendedName>
        <fullName evidence="3">Zinc finger PHD-type domain-containing protein</fullName>
    </recommendedName>
</protein>
<accession>A0A9P0FFF8</accession>
<reference evidence="1" key="1">
    <citation type="submission" date="2021-12" db="EMBL/GenBank/DDBJ databases">
        <authorList>
            <person name="King R."/>
        </authorList>
    </citation>
    <scope>NUCLEOTIDE SEQUENCE</scope>
</reference>
<name>A0A9P0FFF8_BRAAE</name>
<sequence length="152" mass="17066">MPTIQCSCGCAAFEEEHKIVICCVCNKPTKYTCADLTASEVRKTKTKVGLSWSCTICNQMGNDINSLKAIIISLKNDILELKNRDSPIVNNFGFEDIIQEINEREKRKSNVIIYNIPECLASSSSDRSKEDKLVVDKALQYVLSLHSETEKD</sequence>
<evidence type="ECO:0008006" key="3">
    <source>
        <dbReference type="Google" id="ProtNLM"/>
    </source>
</evidence>
<proteinExistence type="predicted"/>
<dbReference type="EMBL" id="OV121133">
    <property type="protein sequence ID" value="CAH0551004.1"/>
    <property type="molecule type" value="Genomic_DNA"/>
</dbReference>
<dbReference type="Proteomes" id="UP001154078">
    <property type="component" value="Chromosome 2"/>
</dbReference>
<evidence type="ECO:0000313" key="1">
    <source>
        <dbReference type="EMBL" id="CAH0551004.1"/>
    </source>
</evidence>